<dbReference type="AlphaFoldDB" id="A0AAD7F2Q2"/>
<dbReference type="EMBL" id="JARIHO010000004">
    <property type="protein sequence ID" value="KAJ7362685.1"/>
    <property type="molecule type" value="Genomic_DNA"/>
</dbReference>
<feature type="compositionally biased region" description="Basic residues" evidence="1">
    <location>
        <begin position="22"/>
        <end position="36"/>
    </location>
</feature>
<protein>
    <submittedName>
        <fullName evidence="2">Uncharacterized protein</fullName>
    </submittedName>
</protein>
<accession>A0AAD7F2Q2</accession>
<dbReference type="Proteomes" id="UP001218218">
    <property type="component" value="Unassembled WGS sequence"/>
</dbReference>
<evidence type="ECO:0000313" key="3">
    <source>
        <dbReference type="Proteomes" id="UP001218218"/>
    </source>
</evidence>
<organism evidence="2 3">
    <name type="scientific">Mycena albidolilacea</name>
    <dbReference type="NCBI Taxonomy" id="1033008"/>
    <lineage>
        <taxon>Eukaryota</taxon>
        <taxon>Fungi</taxon>
        <taxon>Dikarya</taxon>
        <taxon>Basidiomycota</taxon>
        <taxon>Agaricomycotina</taxon>
        <taxon>Agaricomycetes</taxon>
        <taxon>Agaricomycetidae</taxon>
        <taxon>Agaricales</taxon>
        <taxon>Marasmiineae</taxon>
        <taxon>Mycenaceae</taxon>
        <taxon>Mycena</taxon>
    </lineage>
</organism>
<gene>
    <name evidence="2" type="ORF">DFH08DRAFT_799707</name>
</gene>
<evidence type="ECO:0000256" key="1">
    <source>
        <dbReference type="SAM" id="MobiDB-lite"/>
    </source>
</evidence>
<sequence>MHSDARPYSIYFPSMSGQQPRRSPRKHKKPGTKKAAKQTEPALPTIKWGADDGALTWALIAQLEVKENRLVFFGKDRKDENTSGDSKIAVYKHIGSVILPDLFATSPNALAKRVKGKAER</sequence>
<reference evidence="2" key="1">
    <citation type="submission" date="2023-03" db="EMBL/GenBank/DDBJ databases">
        <title>Massive genome expansion in bonnet fungi (Mycena s.s.) driven by repeated elements and novel gene families across ecological guilds.</title>
        <authorList>
            <consortium name="Lawrence Berkeley National Laboratory"/>
            <person name="Harder C.B."/>
            <person name="Miyauchi S."/>
            <person name="Viragh M."/>
            <person name="Kuo A."/>
            <person name="Thoen E."/>
            <person name="Andreopoulos B."/>
            <person name="Lu D."/>
            <person name="Skrede I."/>
            <person name="Drula E."/>
            <person name="Henrissat B."/>
            <person name="Morin E."/>
            <person name="Kohler A."/>
            <person name="Barry K."/>
            <person name="LaButti K."/>
            <person name="Morin E."/>
            <person name="Salamov A."/>
            <person name="Lipzen A."/>
            <person name="Mereny Z."/>
            <person name="Hegedus B."/>
            <person name="Baldrian P."/>
            <person name="Stursova M."/>
            <person name="Weitz H."/>
            <person name="Taylor A."/>
            <person name="Grigoriev I.V."/>
            <person name="Nagy L.G."/>
            <person name="Martin F."/>
            <person name="Kauserud H."/>
        </authorList>
    </citation>
    <scope>NUCLEOTIDE SEQUENCE</scope>
    <source>
        <strain evidence="2">CBHHK002</strain>
    </source>
</reference>
<comment type="caution">
    <text evidence="2">The sequence shown here is derived from an EMBL/GenBank/DDBJ whole genome shotgun (WGS) entry which is preliminary data.</text>
</comment>
<proteinExistence type="predicted"/>
<keyword evidence="3" id="KW-1185">Reference proteome</keyword>
<evidence type="ECO:0000313" key="2">
    <source>
        <dbReference type="EMBL" id="KAJ7362685.1"/>
    </source>
</evidence>
<feature type="region of interest" description="Disordered" evidence="1">
    <location>
        <begin position="1"/>
        <end position="43"/>
    </location>
</feature>
<name>A0AAD7F2Q2_9AGAR</name>